<name>A4UHD8_ALEFU</name>
<sequence>MSSAHGASRKFVVRHGHSLCYVYSASEAAAVMSALSIPTHAASSLDGCDHGSNDFAAIIGTQAHHALDILVAHFPLEGRARKSLGTALRVLCVRKALPKELLVQLQFISDGADAFRHLVQTDIGQTVVGLQRFCKDQPGKKDLGEDLEPALSSSSSLSGKKDHSEGLEPSPEPAAHVHLQGIRSGSCSSAVQTDTPGFADVSCQYANLVFDKVPGRGGQASPAVSDSATQVWASKKVQVATQSTSTLLRVCQATSTMSCSTASRKTQTRARLASSAVQTSPCLTPVWINHQCTQTPMVRPAGGQREDQPVVVFHSLRKVKVARFRGPDS</sequence>
<proteinExistence type="evidence at transcript level"/>
<dbReference type="AlphaFoldDB" id="A4UHD8"/>
<evidence type="ECO:0000256" key="1">
    <source>
        <dbReference type="SAM" id="MobiDB-lite"/>
    </source>
</evidence>
<feature type="region of interest" description="Disordered" evidence="1">
    <location>
        <begin position="139"/>
        <end position="173"/>
    </location>
</feature>
<evidence type="ECO:0000313" key="2">
    <source>
        <dbReference type="EMBL" id="ABO47896.1"/>
    </source>
</evidence>
<accession>A4UHD8</accession>
<protein>
    <submittedName>
        <fullName evidence="2">Uncharacterized protein</fullName>
    </submittedName>
</protein>
<dbReference type="EMBL" id="EF133891">
    <property type="protein sequence ID" value="ABO47896.1"/>
    <property type="molecule type" value="mRNA"/>
</dbReference>
<reference evidence="2" key="1">
    <citation type="journal article" date="2007" name="Proc. Natl. Acad. Sci. U.S.A.">
        <title>Spliced leader RNA trans-splicing in dinoflagellates.</title>
        <authorList>
            <person name="Zhang H."/>
            <person name="Hou Y."/>
            <person name="Miranda L."/>
            <person name="Campbell D.A."/>
            <person name="Sturm N.R."/>
            <person name="Gaasterland T."/>
            <person name="Lin S."/>
        </authorList>
    </citation>
    <scope>NUCLEOTIDE SEQUENCE</scope>
    <source>
        <strain evidence="2">GT-CA28</strain>
    </source>
</reference>
<organism evidence="2">
    <name type="scientific">Alexandrium fundyense</name>
    <name type="common">Dinoflagellate</name>
    <dbReference type="NCBI Taxonomy" id="2932"/>
    <lineage>
        <taxon>Eukaryota</taxon>
        <taxon>Sar</taxon>
        <taxon>Alveolata</taxon>
        <taxon>Dinophyceae</taxon>
        <taxon>Gonyaulacales</taxon>
        <taxon>Pyrocystaceae</taxon>
        <taxon>Alexandrium</taxon>
    </lineage>
</organism>